<keyword evidence="14" id="KW-1185">Reference proteome</keyword>
<dbReference type="EMBL" id="JAKUDN010000002">
    <property type="protein sequence ID" value="MCP8352037.1"/>
    <property type="molecule type" value="Genomic_DNA"/>
</dbReference>
<evidence type="ECO:0000256" key="1">
    <source>
        <dbReference type="ARBA" id="ARBA00004141"/>
    </source>
</evidence>
<evidence type="ECO:0000256" key="4">
    <source>
        <dbReference type="ARBA" id="ARBA00022692"/>
    </source>
</evidence>
<evidence type="ECO:0000256" key="10">
    <source>
        <dbReference type="RuleBase" id="RU003376"/>
    </source>
</evidence>
<feature type="domain" description="Heme-copper oxidase subunit III family profile" evidence="12">
    <location>
        <begin position="1"/>
        <end position="289"/>
    </location>
</feature>
<reference evidence="13 14" key="1">
    <citation type="journal article" date="2022" name="Nat. Microbiol.">
        <title>The microbiome of a bacterivorous marine choanoflagellate contains a resource-demanding obligate bacterial associate.</title>
        <authorList>
            <person name="Needham D.M."/>
            <person name="Poirier C."/>
            <person name="Bachy C."/>
            <person name="George E.E."/>
            <person name="Wilken S."/>
            <person name="Yung C.C.M."/>
            <person name="Limardo A.J."/>
            <person name="Morando M."/>
            <person name="Sudek L."/>
            <person name="Malmstrom R.R."/>
            <person name="Keeling P.J."/>
            <person name="Santoro A.E."/>
            <person name="Worden A.Z."/>
        </authorList>
    </citation>
    <scope>NUCLEOTIDE SEQUENCE [LARGE SCALE GENOMIC DNA]</scope>
    <source>
        <strain evidence="13 14">Comchoano-2</strain>
    </source>
</reference>
<evidence type="ECO:0000256" key="3">
    <source>
        <dbReference type="ARBA" id="ARBA00012949"/>
    </source>
</evidence>
<organism evidence="13 14">
    <name type="scientific">Candidatus Synchoanobacter obligatus</name>
    <dbReference type="NCBI Taxonomy" id="2919597"/>
    <lineage>
        <taxon>Bacteria</taxon>
        <taxon>Pseudomonadati</taxon>
        <taxon>Pseudomonadota</taxon>
        <taxon>Gammaproteobacteria</taxon>
        <taxon>Candidatus Comchoanobacterales</taxon>
        <taxon>Candidatus Comchoanobacteraceae</taxon>
        <taxon>Candidatus Synchoanobacter</taxon>
    </lineage>
</organism>
<keyword evidence="7 11" id="KW-0472">Membrane</keyword>
<feature type="transmembrane region" description="Helical" evidence="11">
    <location>
        <begin position="12"/>
        <end position="32"/>
    </location>
</feature>
<name>A0ABT1L4E5_9GAMM</name>
<evidence type="ECO:0000256" key="5">
    <source>
        <dbReference type="ARBA" id="ARBA00022967"/>
    </source>
</evidence>
<sequence>MSQETHVTPPSYLPVLGSVALLLLMIGLGNWLHGAAIGYGFTAIGFGLLLWTIIQWFAVVIEENRTVLAGDAVLDRSMRWSMIWFIFTEVMFFAAFFGVLFYIRTWVLPQLSGLVESKIMTHTMLWPNFKATWPLESTPAPDLVKAPGMVMKAAGIPVINTAILLLSGVTITLSHFALIHNHIQKAKRYLLLTIALGVVFLGLQVLEYHHAYAGGLTLSSGIYGNIFFMMTGFHGLHVLIGSVILGVIYHRLSLGHLSDQSHFAFEAAAWYWHFVDVVWLALFVFVYWV</sequence>
<comment type="caution">
    <text evidence="13">The sequence shown here is derived from an EMBL/GenBank/DDBJ whole genome shotgun (WGS) entry which is preliminary data.</text>
</comment>
<protein>
    <recommendedName>
        <fullName evidence="3">cytochrome-c oxidase</fullName>
        <ecNumber evidence="3">7.1.1.9</ecNumber>
    </recommendedName>
    <alternativeName>
        <fullName evidence="8">Cytochrome aa3 subunit 3</fullName>
    </alternativeName>
    <alternativeName>
        <fullName evidence="9">Cytochrome c oxidase polypeptide III</fullName>
    </alternativeName>
</protein>
<keyword evidence="6 11" id="KW-1133">Transmembrane helix</keyword>
<proteinExistence type="inferred from homology"/>
<dbReference type="InterPro" id="IPR033945">
    <property type="entry name" value="Cyt_c_oxase_su3_dom"/>
</dbReference>
<dbReference type="InterPro" id="IPR000298">
    <property type="entry name" value="Cyt_c_oxidase-like_su3"/>
</dbReference>
<dbReference type="Pfam" id="PF00510">
    <property type="entry name" value="COX3"/>
    <property type="match status" value="2"/>
</dbReference>
<gene>
    <name evidence="13" type="ORF">MKS91_01890</name>
</gene>
<comment type="similarity">
    <text evidence="2 10">Belongs to the cytochrome c oxidase subunit 3 family.</text>
</comment>
<dbReference type="Proteomes" id="UP001320768">
    <property type="component" value="Unassembled WGS sequence"/>
</dbReference>
<dbReference type="InterPro" id="IPR024791">
    <property type="entry name" value="Cyt_c/ubiquinol_Oxase_su3"/>
</dbReference>
<feature type="transmembrane region" description="Helical" evidence="11">
    <location>
        <begin position="38"/>
        <end position="61"/>
    </location>
</feature>
<dbReference type="Gene3D" id="1.20.120.80">
    <property type="entry name" value="Cytochrome c oxidase, subunit III, four-helix bundle"/>
    <property type="match status" value="1"/>
</dbReference>
<evidence type="ECO:0000313" key="13">
    <source>
        <dbReference type="EMBL" id="MCP8352037.1"/>
    </source>
</evidence>
<evidence type="ECO:0000313" key="14">
    <source>
        <dbReference type="Proteomes" id="UP001320768"/>
    </source>
</evidence>
<evidence type="ECO:0000256" key="9">
    <source>
        <dbReference type="ARBA" id="ARBA00031625"/>
    </source>
</evidence>
<comment type="subcellular location">
    <subcellularLocation>
        <location evidence="10">Cell membrane</location>
        <topology evidence="10">Multi-pass membrane protein</topology>
    </subcellularLocation>
    <subcellularLocation>
        <location evidence="1">Membrane</location>
        <topology evidence="1">Multi-pass membrane protein</topology>
    </subcellularLocation>
</comment>
<evidence type="ECO:0000256" key="6">
    <source>
        <dbReference type="ARBA" id="ARBA00022989"/>
    </source>
</evidence>
<feature type="transmembrane region" description="Helical" evidence="11">
    <location>
        <begin position="189"/>
        <end position="206"/>
    </location>
</feature>
<accession>A0ABT1L4E5</accession>
<keyword evidence="5" id="KW-1278">Translocase</keyword>
<feature type="transmembrane region" description="Helical" evidence="11">
    <location>
        <begin position="82"/>
        <end position="103"/>
    </location>
</feature>
<dbReference type="EC" id="7.1.1.9" evidence="3"/>
<feature type="transmembrane region" description="Helical" evidence="11">
    <location>
        <begin position="270"/>
        <end position="288"/>
    </location>
</feature>
<feature type="transmembrane region" description="Helical" evidence="11">
    <location>
        <begin position="154"/>
        <end position="177"/>
    </location>
</feature>
<dbReference type="InterPro" id="IPR035973">
    <property type="entry name" value="Cyt_c_oxidase_su3-like_sf"/>
</dbReference>
<evidence type="ECO:0000256" key="7">
    <source>
        <dbReference type="ARBA" id="ARBA00023136"/>
    </source>
</evidence>
<dbReference type="InterPro" id="IPR013833">
    <property type="entry name" value="Cyt_c_oxidase_su3_a-hlx"/>
</dbReference>
<dbReference type="PANTHER" id="PTHR11403">
    <property type="entry name" value="CYTOCHROME C OXIDASE SUBUNIT III"/>
    <property type="match status" value="1"/>
</dbReference>
<feature type="transmembrane region" description="Helical" evidence="11">
    <location>
        <begin position="226"/>
        <end position="249"/>
    </location>
</feature>
<dbReference type="CDD" id="cd01665">
    <property type="entry name" value="Cyt_c_Oxidase_III"/>
    <property type="match status" value="1"/>
</dbReference>
<dbReference type="RefSeq" id="WP_258569149.1">
    <property type="nucleotide sequence ID" value="NZ_JAKUDN010000002.1"/>
</dbReference>
<evidence type="ECO:0000259" key="12">
    <source>
        <dbReference type="PROSITE" id="PS50253"/>
    </source>
</evidence>
<evidence type="ECO:0000256" key="11">
    <source>
        <dbReference type="SAM" id="Phobius"/>
    </source>
</evidence>
<evidence type="ECO:0000256" key="8">
    <source>
        <dbReference type="ARBA" id="ARBA00031400"/>
    </source>
</evidence>
<dbReference type="PROSITE" id="PS50253">
    <property type="entry name" value="COX3"/>
    <property type="match status" value="1"/>
</dbReference>
<evidence type="ECO:0000256" key="2">
    <source>
        <dbReference type="ARBA" id="ARBA00010581"/>
    </source>
</evidence>
<dbReference type="PANTHER" id="PTHR11403:SF7">
    <property type="entry name" value="CYTOCHROME C OXIDASE SUBUNIT 3"/>
    <property type="match status" value="1"/>
</dbReference>
<dbReference type="SUPFAM" id="SSF81452">
    <property type="entry name" value="Cytochrome c oxidase subunit III-like"/>
    <property type="match status" value="1"/>
</dbReference>
<keyword evidence="4 10" id="KW-0812">Transmembrane</keyword>
<dbReference type="Gene3D" id="1.10.287.70">
    <property type="match status" value="1"/>
</dbReference>